<dbReference type="InterPro" id="IPR018303">
    <property type="entry name" value="ATPase_P-typ_P_site"/>
</dbReference>
<dbReference type="Gene3D" id="2.70.150.10">
    <property type="entry name" value="Calcium-transporting ATPase, cytoplasmic transduction domain A"/>
    <property type="match status" value="1"/>
</dbReference>
<dbReference type="PANTHER" id="PTHR43520:SF5">
    <property type="entry name" value="CATION-TRANSPORTING P-TYPE ATPASE-RELATED"/>
    <property type="match status" value="1"/>
</dbReference>
<dbReference type="PROSITE" id="PS50846">
    <property type="entry name" value="HMA_2"/>
    <property type="match status" value="1"/>
</dbReference>
<keyword evidence="9 15" id="KW-0067">ATP-binding</keyword>
<gene>
    <name evidence="18" type="primary">cadA</name>
    <name evidence="18" type="ORF">D8780_01860</name>
</gene>
<dbReference type="GO" id="GO:0055070">
    <property type="term" value="P:copper ion homeostasis"/>
    <property type="evidence" value="ECO:0007669"/>
    <property type="project" value="TreeGrafter"/>
</dbReference>
<evidence type="ECO:0000256" key="9">
    <source>
        <dbReference type="ARBA" id="ARBA00022840"/>
    </source>
</evidence>
<feature type="transmembrane region" description="Helical" evidence="15">
    <location>
        <begin position="374"/>
        <end position="396"/>
    </location>
</feature>
<evidence type="ECO:0000256" key="7">
    <source>
        <dbReference type="ARBA" id="ARBA00022723"/>
    </source>
</evidence>
<feature type="transmembrane region" description="Helical" evidence="15">
    <location>
        <begin position="193"/>
        <end position="215"/>
    </location>
</feature>
<evidence type="ECO:0000313" key="19">
    <source>
        <dbReference type="Proteomes" id="UP000281094"/>
    </source>
</evidence>
<keyword evidence="4 15" id="KW-1003">Cell membrane</keyword>
<dbReference type="NCBIfam" id="TIGR01525">
    <property type="entry name" value="ATPase-IB_hvy"/>
    <property type="match status" value="1"/>
</dbReference>
<keyword evidence="14 15" id="KW-0472">Membrane</keyword>
<dbReference type="AlphaFoldDB" id="A0A3L7J9V8"/>
<dbReference type="GO" id="GO:0043682">
    <property type="term" value="F:P-type divalent copper transporter activity"/>
    <property type="evidence" value="ECO:0007669"/>
    <property type="project" value="TreeGrafter"/>
</dbReference>
<dbReference type="PROSITE" id="PS00154">
    <property type="entry name" value="ATPASE_E1_E2"/>
    <property type="match status" value="1"/>
</dbReference>
<keyword evidence="13" id="KW-0406">Ion transport</keyword>
<feature type="transmembrane region" description="Helical" evidence="15">
    <location>
        <begin position="221"/>
        <end position="239"/>
    </location>
</feature>
<evidence type="ECO:0000256" key="2">
    <source>
        <dbReference type="ARBA" id="ARBA00006024"/>
    </source>
</evidence>
<feature type="transmembrane region" description="Helical" evidence="15">
    <location>
        <begin position="128"/>
        <end position="153"/>
    </location>
</feature>
<dbReference type="InterPro" id="IPR017969">
    <property type="entry name" value="Heavy-metal-associated_CS"/>
</dbReference>
<comment type="caution">
    <text evidence="18">The sequence shown here is derived from an EMBL/GenBank/DDBJ whole genome shotgun (WGS) entry which is preliminary data.</text>
</comment>
<keyword evidence="18" id="KW-0378">Hydrolase</keyword>
<protein>
    <submittedName>
        <fullName evidence="18">Cadmium-translocating P-type ATPase</fullName>
        <ecNumber evidence="18">3.6.3.3</ecNumber>
    </submittedName>
</protein>
<evidence type="ECO:0000256" key="1">
    <source>
        <dbReference type="ARBA" id="ARBA00004651"/>
    </source>
</evidence>
<dbReference type="InterPro" id="IPR023299">
    <property type="entry name" value="ATPase_P-typ_cyto_dom_N"/>
</dbReference>
<dbReference type="CDD" id="cd00371">
    <property type="entry name" value="HMA"/>
    <property type="match status" value="1"/>
</dbReference>
<dbReference type="GO" id="GO:0005524">
    <property type="term" value="F:ATP binding"/>
    <property type="evidence" value="ECO:0007669"/>
    <property type="project" value="UniProtKB-UniRule"/>
</dbReference>
<dbReference type="Pfam" id="PF00403">
    <property type="entry name" value="HMA"/>
    <property type="match status" value="1"/>
</dbReference>
<dbReference type="Gene3D" id="3.30.70.100">
    <property type="match status" value="1"/>
</dbReference>
<dbReference type="Gene3D" id="3.40.1110.10">
    <property type="entry name" value="Calcium-transporting ATPase, cytoplasmic domain N"/>
    <property type="match status" value="1"/>
</dbReference>
<keyword evidence="11" id="KW-1278">Translocase</keyword>
<dbReference type="InterPro" id="IPR006121">
    <property type="entry name" value="HMA_dom"/>
</dbReference>
<feature type="transmembrane region" description="Helical" evidence="15">
    <location>
        <begin position="159"/>
        <end position="181"/>
    </location>
</feature>
<dbReference type="GO" id="GO:0005886">
    <property type="term" value="C:plasma membrane"/>
    <property type="evidence" value="ECO:0007669"/>
    <property type="project" value="UniProtKB-SubCell"/>
</dbReference>
<sequence>MSCCAPALSGQSGSNDLLSDAARAQRLEEWLHAVRQESDGAGRLVLSVPEMHCGACISTLEKGLAGLAGVRSVRANLTLRRLIVVLDRAAFDTLDVIEDKVKRLGYDAFPVDLGDLDAERDRQEARKLLVALAVAGFATANIMLLSVSVWSGAQATTGTLFHLVSLLIAVPAVAFAGRPFFASALSAVRAGRVNMDVPIALALILSLGMSIARTVVGEGHIYFDAAVMLTFFLLIGRYLDQRMRERARSAVISLTRMAPKGARLVQPDGQMEWVPADELRPGDMVRLTTGERLAVDATVLSGQGTIDRSLVTGESEPVSAGPGTRLEAGVLALSAPLDLRVEKTANESFLSEIATMMEAAERGRGDTATLTDRLAGLYAPIVHALAALTFVGWMVWSFDIWTSLDAAVAVLIVTCPCALGLAVPVVHVIAAARLFESGILMRNGDALERLAEADHVVFDKTGTLTTGQPKVVSSDLKTAREMDAASTLARYSSHPAAQAVAAFLVGRTAPVAEDIHEEAAAGIEARFGERRARLGRADWVQEIAAASTEDANRGDGLSFAFQNEPIRRIELEESLRPQAAATVDRLRESGFETEILSGDGPVTVAAVARRLGLSKWTAQCRPAGKLARLDELKEKGTKVLMVGDGLNDAPSLAGAHVSFAPGSACDVGRLSADFVFTRPGLEAVSQAYSIAREGRRLVRQNLTLAIGYNICAVPLAVSGVVTPLIAALLMSGSSILVVSNALRLSRGNPRANSERRSESVAMTPGHEEGLTA</sequence>
<reference evidence="18 19" key="1">
    <citation type="submission" date="2018-10" db="EMBL/GenBank/DDBJ databases">
        <title>Notoacmeibacter sp. M2BS9Y-3-1, whole genome shotgun sequence.</title>
        <authorList>
            <person name="Tuo L."/>
        </authorList>
    </citation>
    <scope>NUCLEOTIDE SEQUENCE [LARGE SCALE GENOMIC DNA]</scope>
    <source>
        <strain evidence="18 19">M2BS9Y-3-1</strain>
    </source>
</reference>
<dbReference type="InterPro" id="IPR001757">
    <property type="entry name" value="P_typ_ATPase"/>
</dbReference>
<dbReference type="InterPro" id="IPR036163">
    <property type="entry name" value="HMA_dom_sf"/>
</dbReference>
<dbReference type="EC" id="3.6.3.3" evidence="18"/>
<evidence type="ECO:0000256" key="5">
    <source>
        <dbReference type="ARBA" id="ARBA00022553"/>
    </source>
</evidence>
<keyword evidence="8 15" id="KW-0547">Nucleotide-binding</keyword>
<feature type="transmembrane region" description="Helical" evidence="15">
    <location>
        <begin position="408"/>
        <end position="432"/>
    </location>
</feature>
<feature type="domain" description="HMA" evidence="17">
    <location>
        <begin position="42"/>
        <end position="109"/>
    </location>
</feature>
<dbReference type="InterPro" id="IPR023298">
    <property type="entry name" value="ATPase_P-typ_TM_dom_sf"/>
</dbReference>
<dbReference type="GO" id="GO:0016887">
    <property type="term" value="F:ATP hydrolysis activity"/>
    <property type="evidence" value="ECO:0007669"/>
    <property type="project" value="InterPro"/>
</dbReference>
<dbReference type="Proteomes" id="UP000281094">
    <property type="component" value="Unassembled WGS sequence"/>
</dbReference>
<dbReference type="InterPro" id="IPR059000">
    <property type="entry name" value="ATPase_P-type_domA"/>
</dbReference>
<keyword evidence="5" id="KW-0597">Phosphoprotein</keyword>
<evidence type="ECO:0000313" key="18">
    <source>
        <dbReference type="EMBL" id="RLQ87145.1"/>
    </source>
</evidence>
<evidence type="ECO:0000256" key="3">
    <source>
        <dbReference type="ARBA" id="ARBA00022448"/>
    </source>
</evidence>
<keyword evidence="10" id="KW-0460">Magnesium</keyword>
<evidence type="ECO:0000256" key="11">
    <source>
        <dbReference type="ARBA" id="ARBA00022967"/>
    </source>
</evidence>
<dbReference type="PRINTS" id="PR00119">
    <property type="entry name" value="CATATPASE"/>
</dbReference>
<dbReference type="SUPFAM" id="SSF81665">
    <property type="entry name" value="Calcium ATPase, transmembrane domain M"/>
    <property type="match status" value="1"/>
</dbReference>
<dbReference type="Pfam" id="PF00122">
    <property type="entry name" value="E1-E2_ATPase"/>
    <property type="match status" value="1"/>
</dbReference>
<name>A0A3L7J9V8_9HYPH</name>
<keyword evidence="3" id="KW-0813">Transport</keyword>
<evidence type="ECO:0000259" key="17">
    <source>
        <dbReference type="PROSITE" id="PS50846"/>
    </source>
</evidence>
<dbReference type="InterPro" id="IPR027256">
    <property type="entry name" value="P-typ_ATPase_IB"/>
</dbReference>
<organism evidence="18 19">
    <name type="scientific">Notoacmeibacter ruber</name>
    <dbReference type="NCBI Taxonomy" id="2670375"/>
    <lineage>
        <taxon>Bacteria</taxon>
        <taxon>Pseudomonadati</taxon>
        <taxon>Pseudomonadota</taxon>
        <taxon>Alphaproteobacteria</taxon>
        <taxon>Hyphomicrobiales</taxon>
        <taxon>Notoacmeibacteraceae</taxon>
        <taxon>Notoacmeibacter</taxon>
    </lineage>
</organism>
<dbReference type="Pfam" id="PF00702">
    <property type="entry name" value="Hydrolase"/>
    <property type="match status" value="1"/>
</dbReference>
<dbReference type="RefSeq" id="WP_121644113.1">
    <property type="nucleotide sequence ID" value="NZ_RCWN01000001.1"/>
</dbReference>
<dbReference type="GO" id="GO:0005507">
    <property type="term" value="F:copper ion binding"/>
    <property type="evidence" value="ECO:0007669"/>
    <property type="project" value="TreeGrafter"/>
</dbReference>
<evidence type="ECO:0000256" key="15">
    <source>
        <dbReference type="RuleBase" id="RU362081"/>
    </source>
</evidence>
<dbReference type="PROSITE" id="PS01047">
    <property type="entry name" value="HMA_1"/>
    <property type="match status" value="1"/>
</dbReference>
<keyword evidence="19" id="KW-1185">Reference proteome</keyword>
<evidence type="ECO:0000256" key="4">
    <source>
        <dbReference type="ARBA" id="ARBA00022475"/>
    </source>
</evidence>
<dbReference type="Gene3D" id="3.40.50.1000">
    <property type="entry name" value="HAD superfamily/HAD-like"/>
    <property type="match status" value="1"/>
</dbReference>
<dbReference type="SUPFAM" id="SSF81653">
    <property type="entry name" value="Calcium ATPase, transduction domain A"/>
    <property type="match status" value="1"/>
</dbReference>
<dbReference type="SUPFAM" id="SSF55008">
    <property type="entry name" value="HMA, heavy metal-associated domain"/>
    <property type="match status" value="1"/>
</dbReference>
<evidence type="ECO:0000256" key="8">
    <source>
        <dbReference type="ARBA" id="ARBA00022741"/>
    </source>
</evidence>
<evidence type="ECO:0000256" key="16">
    <source>
        <dbReference type="SAM" id="MobiDB-lite"/>
    </source>
</evidence>
<keyword evidence="7 15" id="KW-0479">Metal-binding</keyword>
<dbReference type="NCBIfam" id="TIGR01511">
    <property type="entry name" value="ATPase-IB1_Cu"/>
    <property type="match status" value="1"/>
</dbReference>
<dbReference type="InterPro" id="IPR008250">
    <property type="entry name" value="ATPase_P-typ_transduc_dom_A_sf"/>
</dbReference>
<dbReference type="PRINTS" id="PR00943">
    <property type="entry name" value="CUATPASE"/>
</dbReference>
<evidence type="ECO:0000256" key="10">
    <source>
        <dbReference type="ARBA" id="ARBA00022842"/>
    </source>
</evidence>
<comment type="subcellular location">
    <subcellularLocation>
        <location evidence="1">Cell membrane</location>
        <topology evidence="1">Multi-pass membrane protein</topology>
    </subcellularLocation>
</comment>
<dbReference type="SUPFAM" id="SSF56784">
    <property type="entry name" value="HAD-like"/>
    <property type="match status" value="1"/>
</dbReference>
<feature type="transmembrane region" description="Helical" evidence="15">
    <location>
        <begin position="702"/>
        <end position="718"/>
    </location>
</feature>
<evidence type="ECO:0000256" key="6">
    <source>
        <dbReference type="ARBA" id="ARBA00022692"/>
    </source>
</evidence>
<evidence type="ECO:0000256" key="14">
    <source>
        <dbReference type="ARBA" id="ARBA00023136"/>
    </source>
</evidence>
<dbReference type="PANTHER" id="PTHR43520">
    <property type="entry name" value="ATP7, ISOFORM B"/>
    <property type="match status" value="1"/>
</dbReference>
<evidence type="ECO:0000256" key="13">
    <source>
        <dbReference type="ARBA" id="ARBA00023065"/>
    </source>
</evidence>
<comment type="similarity">
    <text evidence="2 15">Belongs to the cation transport ATPase (P-type) (TC 3.A.3) family. Type IB subfamily.</text>
</comment>
<evidence type="ECO:0000256" key="12">
    <source>
        <dbReference type="ARBA" id="ARBA00022989"/>
    </source>
</evidence>
<dbReference type="EMBL" id="RCWN01000001">
    <property type="protein sequence ID" value="RLQ87145.1"/>
    <property type="molecule type" value="Genomic_DNA"/>
</dbReference>
<keyword evidence="6 15" id="KW-0812">Transmembrane</keyword>
<accession>A0A3L7J9V8</accession>
<feature type="region of interest" description="Disordered" evidence="16">
    <location>
        <begin position="747"/>
        <end position="772"/>
    </location>
</feature>
<dbReference type="NCBIfam" id="TIGR01512">
    <property type="entry name" value="ATPase-IB2_Cd"/>
    <property type="match status" value="1"/>
</dbReference>
<proteinExistence type="inferred from homology"/>
<dbReference type="NCBIfam" id="TIGR01494">
    <property type="entry name" value="ATPase_P-type"/>
    <property type="match status" value="1"/>
</dbReference>
<keyword evidence="12 15" id="KW-1133">Transmembrane helix</keyword>
<dbReference type="InterPro" id="IPR023214">
    <property type="entry name" value="HAD_sf"/>
</dbReference>
<dbReference type="InterPro" id="IPR036412">
    <property type="entry name" value="HAD-like_sf"/>
</dbReference>